<protein>
    <submittedName>
        <fullName evidence="5">Cyanidin-3-O-glucoside 2-O-glucuronosyltransferase-like</fullName>
    </submittedName>
</protein>
<organism evidence="4 5">
    <name type="scientific">Nicotiana sylvestris</name>
    <name type="common">Wood tobacco</name>
    <name type="synonym">South American tobacco</name>
    <dbReference type="NCBI Taxonomy" id="4096"/>
    <lineage>
        <taxon>Eukaryota</taxon>
        <taxon>Viridiplantae</taxon>
        <taxon>Streptophyta</taxon>
        <taxon>Embryophyta</taxon>
        <taxon>Tracheophyta</taxon>
        <taxon>Spermatophyta</taxon>
        <taxon>Magnoliopsida</taxon>
        <taxon>eudicotyledons</taxon>
        <taxon>Gunneridae</taxon>
        <taxon>Pentapetalae</taxon>
        <taxon>asterids</taxon>
        <taxon>lamiids</taxon>
        <taxon>Solanales</taxon>
        <taxon>Solanaceae</taxon>
        <taxon>Nicotianoideae</taxon>
        <taxon>Nicotianeae</taxon>
        <taxon>Nicotiana</taxon>
    </lineage>
</organism>
<dbReference type="Pfam" id="PF00201">
    <property type="entry name" value="UDPGT"/>
    <property type="match status" value="1"/>
</dbReference>
<evidence type="ECO:0000313" key="5">
    <source>
        <dbReference type="RefSeq" id="XP_009774569.1"/>
    </source>
</evidence>
<dbReference type="Pfam" id="PF26168">
    <property type="entry name" value="Glyco_transf_N"/>
    <property type="match status" value="1"/>
</dbReference>
<evidence type="ECO:0000256" key="1">
    <source>
        <dbReference type="ARBA" id="ARBA00009995"/>
    </source>
</evidence>
<dbReference type="FunFam" id="3.40.50.2000:FF:000037">
    <property type="entry name" value="Glycosyltransferase"/>
    <property type="match status" value="1"/>
</dbReference>
<dbReference type="InterPro" id="IPR058980">
    <property type="entry name" value="Glyco_transf_N"/>
</dbReference>
<evidence type="ECO:0000259" key="3">
    <source>
        <dbReference type="Pfam" id="PF26168"/>
    </source>
</evidence>
<dbReference type="KEGG" id="nsy:104224584"/>
<dbReference type="SUPFAM" id="SSF53756">
    <property type="entry name" value="UDP-Glycosyltransferase/glycogen phosphorylase"/>
    <property type="match status" value="1"/>
</dbReference>
<gene>
    <name evidence="5" type="primary">LOC104224584</name>
</gene>
<reference evidence="5" key="2">
    <citation type="submission" date="2025-08" db="UniProtKB">
        <authorList>
            <consortium name="RefSeq"/>
        </authorList>
    </citation>
    <scope>IDENTIFICATION</scope>
    <source>
        <tissue evidence="5">Leaf</tissue>
    </source>
</reference>
<dbReference type="PANTHER" id="PTHR48044:SF39">
    <property type="entry name" value="GLYCOSYLTRANSFERASE"/>
    <property type="match status" value="1"/>
</dbReference>
<sequence length="498" mass="56608">MNQESLKNFSPSIKEVFPSSLLFSSDLFQQFDFMEGKKQQVDDPQKILMIPMIAHGHVTPFFELAKKLSKANFHIYLCSTSAVLSFLKQSQEKYFSDASNTNIELIELHLPSMPDLPSHYQSTKGLPSLYPPLFTAYKMAGESFSNIVDNLNPDLIIEDFFQAWAPDIALSKNIPIVSFSVVSAASYSFMYHIYLSDGATDDYPFPEICLSNNEIEIGLISKPTGSSITVFLEKILVYSARKKSCDIVLINNWKETEVKYMTYLSSIINKKTLSVGPLIGQTDESTQDDQDSDIIEWLDKKDRFSTVYAVFGSENVWSKENIQEIAHGIELSNVNFLWVLRFPGSEVEQVLPEGFLNRVKERGMVVSRWVPHAKIMGHTSIGGFLNHCGWNSTVECIHFGVPLIAMPFNVDQFITANYAIELGMALKVQRDEKGGLKREEIAKAIRNVIMEKKMGEELREKSKELSEKIRIKEEKEIDQEVVEELRNLCLMNKKEKSI</sequence>
<dbReference type="GO" id="GO:0008194">
    <property type="term" value="F:UDP-glycosyltransferase activity"/>
    <property type="evidence" value="ECO:0007669"/>
    <property type="project" value="InterPro"/>
</dbReference>
<proteinExistence type="inferred from homology"/>
<keyword evidence="2" id="KW-0808">Transferase</keyword>
<dbReference type="GeneID" id="104224584"/>
<dbReference type="GO" id="GO:1901135">
    <property type="term" value="P:carbohydrate derivative metabolic process"/>
    <property type="evidence" value="ECO:0007669"/>
    <property type="project" value="UniProtKB-ARBA"/>
</dbReference>
<dbReference type="PANTHER" id="PTHR48044">
    <property type="entry name" value="GLYCOSYLTRANSFERASE"/>
    <property type="match status" value="1"/>
</dbReference>
<comment type="similarity">
    <text evidence="1">Belongs to the UDP-glycosyltransferase family.</text>
</comment>
<dbReference type="eggNOG" id="KOG1192">
    <property type="taxonomic scope" value="Eukaryota"/>
</dbReference>
<feature type="domain" description="Glycosyltransferase N-terminal" evidence="3">
    <location>
        <begin position="47"/>
        <end position="278"/>
    </location>
</feature>
<dbReference type="Proteomes" id="UP000189701">
    <property type="component" value="Unplaced"/>
</dbReference>
<evidence type="ECO:0000313" key="4">
    <source>
        <dbReference type="Proteomes" id="UP000189701"/>
    </source>
</evidence>
<name>A0A1U7WIU1_NICSY</name>
<dbReference type="OrthoDB" id="1271897at2759"/>
<dbReference type="AlphaFoldDB" id="A0A1U7WIU1"/>
<keyword evidence="4" id="KW-1185">Reference proteome</keyword>
<evidence type="ECO:0000256" key="2">
    <source>
        <dbReference type="ARBA" id="ARBA00022679"/>
    </source>
</evidence>
<accession>A0A1U7WIU1</accession>
<dbReference type="Gene3D" id="3.40.50.2000">
    <property type="entry name" value="Glycogen Phosphorylase B"/>
    <property type="match status" value="2"/>
</dbReference>
<reference evidence="4" key="1">
    <citation type="journal article" date="2013" name="Genome Biol.">
        <title>Reference genomes and transcriptomes of Nicotiana sylvestris and Nicotiana tomentosiformis.</title>
        <authorList>
            <person name="Sierro N."/>
            <person name="Battey J.N."/>
            <person name="Ouadi S."/>
            <person name="Bovet L."/>
            <person name="Goepfert S."/>
            <person name="Bakaher N."/>
            <person name="Peitsch M.C."/>
            <person name="Ivanov N.V."/>
        </authorList>
    </citation>
    <scope>NUCLEOTIDE SEQUENCE [LARGE SCALE GENOMIC DNA]</scope>
</reference>
<dbReference type="InterPro" id="IPR002213">
    <property type="entry name" value="UDP_glucos_trans"/>
</dbReference>
<dbReference type="CDD" id="cd03784">
    <property type="entry name" value="GT1_Gtf-like"/>
    <property type="match status" value="1"/>
</dbReference>
<dbReference type="RefSeq" id="XP_009774569.1">
    <property type="nucleotide sequence ID" value="XM_009776267.1"/>
</dbReference>